<dbReference type="InterPro" id="IPR033449">
    <property type="entry name" value="Rit1_N"/>
</dbReference>
<feature type="region of interest" description="Disordered" evidence="1">
    <location>
        <begin position="207"/>
        <end position="240"/>
    </location>
</feature>
<comment type="caution">
    <text evidence="4">The sequence shown here is derived from an EMBL/GenBank/DDBJ whole genome shotgun (WGS) entry which is preliminary data.</text>
</comment>
<dbReference type="OrthoDB" id="45256at2759"/>
<dbReference type="PANTHER" id="PTHR31811:SF0">
    <property type="entry name" value="TRNA A64-2'-O-RIBOSYLPHOSPHATE TRANSFERASE"/>
    <property type="match status" value="1"/>
</dbReference>
<protein>
    <recommendedName>
        <fullName evidence="6">Initiator tRNA phosphoribosyl transferase</fullName>
    </recommendedName>
</protein>
<dbReference type="GO" id="GO:0043399">
    <property type="term" value="F:tRNA adenosine(64)-2'-O-ribosylphosphate transferase activity"/>
    <property type="evidence" value="ECO:0007669"/>
    <property type="project" value="InterPro"/>
</dbReference>
<dbReference type="Pfam" id="PF04179">
    <property type="entry name" value="Init_tRNA_PT"/>
    <property type="match status" value="1"/>
</dbReference>
<gene>
    <name evidence="4" type="ORF">H1R20_g6965</name>
</gene>
<dbReference type="Proteomes" id="UP001140091">
    <property type="component" value="Unassembled WGS sequence"/>
</dbReference>
<dbReference type="GO" id="GO:0019988">
    <property type="term" value="P:charged-tRNA amino acid modification"/>
    <property type="evidence" value="ECO:0007669"/>
    <property type="project" value="InterPro"/>
</dbReference>
<dbReference type="GO" id="GO:0005737">
    <property type="term" value="C:cytoplasm"/>
    <property type="evidence" value="ECO:0007669"/>
    <property type="project" value="TreeGrafter"/>
</dbReference>
<feature type="compositionally biased region" description="Low complexity" evidence="1">
    <location>
        <begin position="226"/>
        <end position="240"/>
    </location>
</feature>
<keyword evidence="5" id="KW-1185">Reference proteome</keyword>
<evidence type="ECO:0000313" key="5">
    <source>
        <dbReference type="Proteomes" id="UP001140091"/>
    </source>
</evidence>
<sequence>MFKRFPDIQKEQWDVSLYTPPTSVSTQEHDQIARKLDEWAEALAKSSFELPELPHPLRPFWITPATSNLPKFDANPGSRTCLPIICVSASKQVQDGSERRSSGFSYIQGSGDDHELWGMGLTPQLFWQHKDTLLVTDRSSLPDLVSSLVSSNTSSASSTQGTRAPEGIAKISNRILITSLSEIDPAQLVTPPPSTAFVLIDEVATTTSSDTDPLSPPQAQDGEGLSTSQPSPASTASPSMPTQILKFEIPGGKKSQAYFLHSVLPTSLHFIGAKLSQGFKIIVACPSAKDLSVGVTLGAISQFFDDSGVYIEGGAVNQNLTKQSIRTRLEWIIASCPRANPSRTTLKRVNEYLLTAEHLRR</sequence>
<organism evidence="4 5">
    <name type="scientific">Candolleomyces eurysporus</name>
    <dbReference type="NCBI Taxonomy" id="2828524"/>
    <lineage>
        <taxon>Eukaryota</taxon>
        <taxon>Fungi</taxon>
        <taxon>Dikarya</taxon>
        <taxon>Basidiomycota</taxon>
        <taxon>Agaricomycotina</taxon>
        <taxon>Agaricomycetes</taxon>
        <taxon>Agaricomycetidae</taxon>
        <taxon>Agaricales</taxon>
        <taxon>Agaricineae</taxon>
        <taxon>Psathyrellaceae</taxon>
        <taxon>Candolleomyces</taxon>
    </lineage>
</organism>
<dbReference type="PANTHER" id="PTHR31811">
    <property type="entry name" value="TRNA A64-2'-O-RIBOSYLPHOSPHATE TRANSFERASE"/>
    <property type="match status" value="1"/>
</dbReference>
<dbReference type="Pfam" id="PF17184">
    <property type="entry name" value="Rit1_C"/>
    <property type="match status" value="1"/>
</dbReference>
<evidence type="ECO:0000259" key="2">
    <source>
        <dbReference type="Pfam" id="PF04179"/>
    </source>
</evidence>
<dbReference type="EMBL" id="JANBPK010000848">
    <property type="protein sequence ID" value="KAJ2930166.1"/>
    <property type="molecule type" value="Genomic_DNA"/>
</dbReference>
<dbReference type="InterPro" id="IPR007306">
    <property type="entry name" value="Rit1"/>
</dbReference>
<reference evidence="4" key="1">
    <citation type="submission" date="2022-06" db="EMBL/GenBank/DDBJ databases">
        <title>Genome Sequence of Candolleomyces eurysporus.</title>
        <authorList>
            <person name="Buettner E."/>
        </authorList>
    </citation>
    <scope>NUCLEOTIDE SEQUENCE</scope>
    <source>
        <strain evidence="4">VTCC 930004</strain>
    </source>
</reference>
<accession>A0A9W8J856</accession>
<evidence type="ECO:0000256" key="1">
    <source>
        <dbReference type="SAM" id="MobiDB-lite"/>
    </source>
</evidence>
<feature type="non-terminal residue" evidence="4">
    <location>
        <position position="1"/>
    </location>
</feature>
<feature type="domain" description="Rit1 N-terminal" evidence="3">
    <location>
        <begin position="8"/>
        <end position="149"/>
    </location>
</feature>
<feature type="domain" description="Rit1 DUSP-like" evidence="2">
    <location>
        <begin position="244"/>
        <end position="353"/>
    </location>
</feature>
<evidence type="ECO:0000313" key="4">
    <source>
        <dbReference type="EMBL" id="KAJ2930166.1"/>
    </source>
</evidence>
<evidence type="ECO:0000259" key="3">
    <source>
        <dbReference type="Pfam" id="PF17184"/>
    </source>
</evidence>
<evidence type="ECO:0008006" key="6">
    <source>
        <dbReference type="Google" id="ProtNLM"/>
    </source>
</evidence>
<name>A0A9W8J856_9AGAR</name>
<dbReference type="InterPro" id="IPR033421">
    <property type="entry name" value="Rit1_DUSP-like"/>
</dbReference>
<dbReference type="AlphaFoldDB" id="A0A9W8J856"/>
<proteinExistence type="predicted"/>